<reference evidence="5 6" key="1">
    <citation type="submission" date="2019-05" db="EMBL/GenBank/DDBJ databases">
        <authorList>
            <consortium name="Pathogen Informatics"/>
        </authorList>
    </citation>
    <scope>NUCLEOTIDE SEQUENCE [LARGE SCALE GENOMIC DNA]</scope>
    <source>
        <strain evidence="5 6">NCTC10696</strain>
    </source>
</reference>
<protein>
    <submittedName>
        <fullName evidence="5">GntR family transcriptional regulator</fullName>
    </submittedName>
</protein>
<keyword evidence="3" id="KW-0804">Transcription</keyword>
<dbReference type="GO" id="GO:0003700">
    <property type="term" value="F:DNA-binding transcription factor activity"/>
    <property type="evidence" value="ECO:0007669"/>
    <property type="project" value="InterPro"/>
</dbReference>
<evidence type="ECO:0000256" key="3">
    <source>
        <dbReference type="ARBA" id="ARBA00023163"/>
    </source>
</evidence>
<dbReference type="SMART" id="SM00895">
    <property type="entry name" value="FCD"/>
    <property type="match status" value="1"/>
</dbReference>
<dbReference type="SUPFAM" id="SSF48008">
    <property type="entry name" value="GntR ligand-binding domain-like"/>
    <property type="match status" value="1"/>
</dbReference>
<dbReference type="Pfam" id="PF07729">
    <property type="entry name" value="FCD"/>
    <property type="match status" value="1"/>
</dbReference>
<dbReference type="PROSITE" id="PS50949">
    <property type="entry name" value="HTH_GNTR"/>
    <property type="match status" value="1"/>
</dbReference>
<dbReference type="SUPFAM" id="SSF46785">
    <property type="entry name" value="Winged helix' DNA-binding domain"/>
    <property type="match status" value="1"/>
</dbReference>
<gene>
    <name evidence="5" type="primary">lutR_7</name>
    <name evidence="5" type="ORF">NCTC10696_03779</name>
</gene>
<dbReference type="CDD" id="cd07377">
    <property type="entry name" value="WHTH_GntR"/>
    <property type="match status" value="1"/>
</dbReference>
<dbReference type="InterPro" id="IPR000524">
    <property type="entry name" value="Tscrpt_reg_HTH_GntR"/>
</dbReference>
<evidence type="ECO:0000313" key="5">
    <source>
        <dbReference type="EMBL" id="VTR02171.1"/>
    </source>
</evidence>
<dbReference type="GO" id="GO:0003677">
    <property type="term" value="F:DNA binding"/>
    <property type="evidence" value="ECO:0007669"/>
    <property type="project" value="UniProtKB-KW"/>
</dbReference>
<dbReference type="PANTHER" id="PTHR43537">
    <property type="entry name" value="TRANSCRIPTIONAL REGULATOR, GNTR FAMILY"/>
    <property type="match status" value="1"/>
</dbReference>
<evidence type="ECO:0000313" key="6">
    <source>
        <dbReference type="Proteomes" id="UP000306562"/>
    </source>
</evidence>
<keyword evidence="1" id="KW-0805">Transcription regulation</keyword>
<evidence type="ECO:0000256" key="1">
    <source>
        <dbReference type="ARBA" id="ARBA00023015"/>
    </source>
</evidence>
<dbReference type="SMART" id="SM00345">
    <property type="entry name" value="HTH_GNTR"/>
    <property type="match status" value="1"/>
</dbReference>
<dbReference type="Pfam" id="PF00392">
    <property type="entry name" value="GntR"/>
    <property type="match status" value="1"/>
</dbReference>
<sequence length="249" mass="27678">MAKLGQTPVPRLSLVESTIETIRSLIDQRVWKVGECIPKEAELAEQFAVGRNTVREAIRVLSHSGMLEVRQGDGTYVRRELDPAQTVSKLNRSGLRDHIELQCLLESEAARFAARRRTPEDIARLKAALDVRGEYTTESILDEFLDQDRDFHVAIATASHNDALQALYAYFNASIHSHTKSIFSDADLPEPSLADHHAILDAIVAGDEEAAASAARNMLTPLIEKLDELLGTRPGNAKWINRIGATFWK</sequence>
<dbReference type="PANTHER" id="PTHR43537:SF47">
    <property type="entry name" value="REGULATORY PROTEIN GNTR HTH"/>
    <property type="match status" value="1"/>
</dbReference>
<dbReference type="Gene3D" id="1.20.120.530">
    <property type="entry name" value="GntR ligand-binding domain-like"/>
    <property type="match status" value="1"/>
</dbReference>
<dbReference type="InterPro" id="IPR008920">
    <property type="entry name" value="TF_FadR/GntR_C"/>
</dbReference>
<evidence type="ECO:0000256" key="2">
    <source>
        <dbReference type="ARBA" id="ARBA00023125"/>
    </source>
</evidence>
<keyword evidence="2" id="KW-0238">DNA-binding</keyword>
<organism evidence="5 6">
    <name type="scientific">Pseudomonas synxantha</name>
    <dbReference type="NCBI Taxonomy" id="47883"/>
    <lineage>
        <taxon>Bacteria</taxon>
        <taxon>Pseudomonadati</taxon>
        <taxon>Pseudomonadota</taxon>
        <taxon>Gammaproteobacteria</taxon>
        <taxon>Pseudomonadales</taxon>
        <taxon>Pseudomonadaceae</taxon>
        <taxon>Pseudomonas</taxon>
    </lineage>
</organism>
<dbReference type="EMBL" id="LR590482">
    <property type="protein sequence ID" value="VTR02171.1"/>
    <property type="molecule type" value="Genomic_DNA"/>
</dbReference>
<dbReference type="Gene3D" id="1.10.10.10">
    <property type="entry name" value="Winged helix-like DNA-binding domain superfamily/Winged helix DNA-binding domain"/>
    <property type="match status" value="1"/>
</dbReference>
<proteinExistence type="predicted"/>
<dbReference type="PRINTS" id="PR00035">
    <property type="entry name" value="HTHGNTR"/>
</dbReference>
<evidence type="ECO:0000259" key="4">
    <source>
        <dbReference type="PROSITE" id="PS50949"/>
    </source>
</evidence>
<dbReference type="Proteomes" id="UP000306562">
    <property type="component" value="Chromosome"/>
</dbReference>
<dbReference type="InterPro" id="IPR036390">
    <property type="entry name" value="WH_DNA-bd_sf"/>
</dbReference>
<feature type="domain" description="HTH gntR-type" evidence="4">
    <location>
        <begin position="12"/>
        <end position="80"/>
    </location>
</feature>
<dbReference type="InterPro" id="IPR036388">
    <property type="entry name" value="WH-like_DNA-bd_sf"/>
</dbReference>
<dbReference type="AlphaFoldDB" id="A0AAX3I9G0"/>
<dbReference type="InterPro" id="IPR011711">
    <property type="entry name" value="GntR_C"/>
</dbReference>
<accession>A0AAX3I9G0</accession>
<dbReference type="RefSeq" id="WP_057023610.1">
    <property type="nucleotide sequence ID" value="NZ_CBCSGQ010000015.1"/>
</dbReference>
<name>A0AAX3I9G0_9PSED</name>